<name>A0A3M7R5R0_BRAPC</name>
<proteinExistence type="predicted"/>
<sequence>MEEYIELQCEILVQKLQYKKSLNSVRFYFLYSLWLNKQKPDYNFFFEKSLKNLSELINIPLEFKGLKFRVRCQSLIADLPAKASALNIMQFNGRYGCTTCFHPGEYDNESRKMIYGPLNFKLKTTKDYEKLSLLTDKRAKENLFGVKGPSPFFNLIAIPDQVPIDYMHLILQGHCRWLLKQYFENQNSDCFIGDKLCQINKILSTIKFPSEFSRKFKQYNSKLQYKSSELKQFLFFDSVPVLMKFLPVPYWNLLILYVFSTRIFYESIDNRDMLEVAKKMIESYHDSIGKYYGTSEYNYTIHAHLHLYDQVIMHGPLQCHSAFFFEGSLGNMKKLMMGTNGFLCQLNIKKKDQLLRPVFRERLNEILVKSDRALGSWQNFCTLNYDKKGNNNHSYENSLYALIVKLDVLNSFRDLDNLFSKDFSALSHINLNMTKLNLVITPLQVEFNKKWYNGTIKYRGSCGEVEFIIQTKRDFTSGDEEGLLQIVKNNSFKYAAETLVAE</sequence>
<evidence type="ECO:0000313" key="2">
    <source>
        <dbReference type="Proteomes" id="UP000276133"/>
    </source>
</evidence>
<dbReference type="EMBL" id="REGN01004145">
    <property type="protein sequence ID" value="RNA18943.1"/>
    <property type="molecule type" value="Genomic_DNA"/>
</dbReference>
<reference evidence="1 2" key="1">
    <citation type="journal article" date="2018" name="Sci. Rep.">
        <title>Genomic signatures of local adaptation to the degree of environmental predictability in rotifers.</title>
        <authorList>
            <person name="Franch-Gras L."/>
            <person name="Hahn C."/>
            <person name="Garcia-Roger E.M."/>
            <person name="Carmona M.J."/>
            <person name="Serra M."/>
            <person name="Gomez A."/>
        </authorList>
    </citation>
    <scope>NUCLEOTIDE SEQUENCE [LARGE SCALE GENOMIC DNA]</scope>
    <source>
        <strain evidence="1">HYR1</strain>
    </source>
</reference>
<accession>A0A3M7R5R0</accession>
<comment type="caution">
    <text evidence="1">The sequence shown here is derived from an EMBL/GenBank/DDBJ whole genome shotgun (WGS) entry which is preliminary data.</text>
</comment>
<dbReference type="Proteomes" id="UP000276133">
    <property type="component" value="Unassembled WGS sequence"/>
</dbReference>
<keyword evidence="2" id="KW-1185">Reference proteome</keyword>
<gene>
    <name evidence="1" type="ORF">BpHYR1_000607</name>
</gene>
<organism evidence="1 2">
    <name type="scientific">Brachionus plicatilis</name>
    <name type="common">Marine rotifer</name>
    <name type="synonym">Brachionus muelleri</name>
    <dbReference type="NCBI Taxonomy" id="10195"/>
    <lineage>
        <taxon>Eukaryota</taxon>
        <taxon>Metazoa</taxon>
        <taxon>Spiralia</taxon>
        <taxon>Gnathifera</taxon>
        <taxon>Rotifera</taxon>
        <taxon>Eurotatoria</taxon>
        <taxon>Monogononta</taxon>
        <taxon>Pseudotrocha</taxon>
        <taxon>Ploima</taxon>
        <taxon>Brachionidae</taxon>
        <taxon>Brachionus</taxon>
    </lineage>
</organism>
<evidence type="ECO:0000313" key="1">
    <source>
        <dbReference type="EMBL" id="RNA18943.1"/>
    </source>
</evidence>
<dbReference type="STRING" id="10195.A0A3M7R5R0"/>
<dbReference type="AlphaFoldDB" id="A0A3M7R5R0"/>
<dbReference type="PANTHER" id="PTHR46579:SF1">
    <property type="entry name" value="F5_8 TYPE C DOMAIN-CONTAINING PROTEIN"/>
    <property type="match status" value="1"/>
</dbReference>
<protein>
    <submittedName>
        <fullName evidence="1">Uncharacterized protein</fullName>
    </submittedName>
</protein>
<dbReference type="OrthoDB" id="6502094at2759"/>
<dbReference type="PANTHER" id="PTHR46579">
    <property type="entry name" value="F5/8 TYPE C DOMAIN-CONTAINING PROTEIN-RELATED"/>
    <property type="match status" value="1"/>
</dbReference>